<organism evidence="5 6">
    <name type="scientific">Amphritea atlantica</name>
    <dbReference type="NCBI Taxonomy" id="355243"/>
    <lineage>
        <taxon>Bacteria</taxon>
        <taxon>Pseudomonadati</taxon>
        <taxon>Pseudomonadota</taxon>
        <taxon>Gammaproteobacteria</taxon>
        <taxon>Oceanospirillales</taxon>
        <taxon>Oceanospirillaceae</taxon>
        <taxon>Amphritea</taxon>
    </lineage>
</organism>
<gene>
    <name evidence="5" type="ORF">SAMN03080615_02598</name>
</gene>
<evidence type="ECO:0000256" key="3">
    <source>
        <dbReference type="ARBA" id="ARBA00022801"/>
    </source>
</evidence>
<dbReference type="InterPro" id="IPR032466">
    <property type="entry name" value="Metal_Hydrolase"/>
</dbReference>
<dbReference type="RefSeq" id="WP_091358896.1">
    <property type="nucleotide sequence ID" value="NZ_AP025284.1"/>
</dbReference>
<dbReference type="EMBL" id="FOGB01000007">
    <property type="protein sequence ID" value="SEQ74729.1"/>
    <property type="molecule type" value="Genomic_DNA"/>
</dbReference>
<evidence type="ECO:0000313" key="5">
    <source>
        <dbReference type="EMBL" id="SEQ74729.1"/>
    </source>
</evidence>
<evidence type="ECO:0000313" key="6">
    <source>
        <dbReference type="Proteomes" id="UP000198749"/>
    </source>
</evidence>
<dbReference type="Proteomes" id="UP000198749">
    <property type="component" value="Unassembled WGS sequence"/>
</dbReference>
<dbReference type="PANTHER" id="PTHR46124">
    <property type="entry name" value="D-AMINOACYL-TRNA DEACYLASE"/>
    <property type="match status" value="1"/>
</dbReference>
<dbReference type="InterPro" id="IPR001130">
    <property type="entry name" value="TatD-like"/>
</dbReference>
<accession>A0A1H9IJM5</accession>
<dbReference type="PROSITE" id="PS01137">
    <property type="entry name" value="TATD_1"/>
    <property type="match status" value="1"/>
</dbReference>
<feature type="binding site" evidence="4">
    <location>
        <position position="130"/>
    </location>
    <ligand>
        <name>a divalent metal cation</name>
        <dbReference type="ChEBI" id="CHEBI:60240"/>
        <label>2</label>
    </ligand>
</feature>
<dbReference type="PROSITE" id="PS01090">
    <property type="entry name" value="TATD_2"/>
    <property type="match status" value="1"/>
</dbReference>
<evidence type="ECO:0000256" key="2">
    <source>
        <dbReference type="ARBA" id="ARBA00022723"/>
    </source>
</evidence>
<dbReference type="PROSITE" id="PS01091">
    <property type="entry name" value="TATD_3"/>
    <property type="match status" value="1"/>
</dbReference>
<keyword evidence="2 4" id="KW-0479">Metal-binding</keyword>
<evidence type="ECO:0000256" key="1">
    <source>
        <dbReference type="ARBA" id="ARBA00009275"/>
    </source>
</evidence>
<dbReference type="GO" id="GO:0005829">
    <property type="term" value="C:cytosol"/>
    <property type="evidence" value="ECO:0007669"/>
    <property type="project" value="TreeGrafter"/>
</dbReference>
<feature type="binding site" evidence="4">
    <location>
        <position position="8"/>
    </location>
    <ligand>
        <name>a divalent metal cation</name>
        <dbReference type="ChEBI" id="CHEBI:60240"/>
        <label>1</label>
    </ligand>
</feature>
<dbReference type="SUPFAM" id="SSF51556">
    <property type="entry name" value="Metallo-dependent hydrolases"/>
    <property type="match status" value="1"/>
</dbReference>
<feature type="binding site" evidence="4">
    <location>
        <position position="155"/>
    </location>
    <ligand>
        <name>a divalent metal cation</name>
        <dbReference type="ChEBI" id="CHEBI:60240"/>
        <label>2</label>
    </ligand>
</feature>
<proteinExistence type="inferred from homology"/>
<dbReference type="Gene3D" id="3.20.20.140">
    <property type="entry name" value="Metal-dependent hydrolases"/>
    <property type="match status" value="1"/>
</dbReference>
<feature type="binding site" evidence="4">
    <location>
        <position position="6"/>
    </location>
    <ligand>
        <name>a divalent metal cation</name>
        <dbReference type="ChEBI" id="CHEBI:60240"/>
        <label>1</label>
    </ligand>
</feature>
<keyword evidence="3" id="KW-0378">Hydrolase</keyword>
<dbReference type="AlphaFoldDB" id="A0A1H9IJM5"/>
<dbReference type="PANTHER" id="PTHR46124:SF2">
    <property type="entry name" value="D-AMINOACYL-TRNA DEACYLASE"/>
    <property type="match status" value="1"/>
</dbReference>
<comment type="similarity">
    <text evidence="1">Belongs to the metallo-dependent hydrolases superfamily. TatD-type hydrolase family.</text>
</comment>
<dbReference type="FunFam" id="3.20.20.140:FF:000005">
    <property type="entry name" value="TatD family hydrolase"/>
    <property type="match status" value="1"/>
</dbReference>
<dbReference type="CDD" id="cd01310">
    <property type="entry name" value="TatD_DNAse"/>
    <property type="match status" value="1"/>
</dbReference>
<dbReference type="InterPro" id="IPR015991">
    <property type="entry name" value="TatD/YcfH-like"/>
</dbReference>
<sequence length="260" mass="29021">MFVDSHCHLDRLDLSARNNQLQSVIDAATEKNVSRMLCVAIDMQTLPGMLEKVNRFDNVYASAGVHPLHVSDGVPDVATLLGYAAEPKVIALGETGLDYYYQKDTVTQQRESFVNHLQASAQSRLPVIVHTRDARDDTISILRQHVDTAVGGVLHCFTENWEMARQAMDLNFMISFSGIITFRNAAELREVVRQVPMENLLIETDSPYLAPVPYRGKPNEPQYVVEVAQCVADIKGLRIEEVAEITSNNFDRLFSKAVSG</sequence>
<dbReference type="PIRSF" id="PIRSF005902">
    <property type="entry name" value="DNase_TatD"/>
    <property type="match status" value="1"/>
</dbReference>
<protein>
    <submittedName>
        <fullName evidence="5">TatD DNase family protein</fullName>
    </submittedName>
</protein>
<dbReference type="GO" id="GO:0016788">
    <property type="term" value="F:hydrolase activity, acting on ester bonds"/>
    <property type="evidence" value="ECO:0007669"/>
    <property type="project" value="InterPro"/>
</dbReference>
<name>A0A1H9IJM5_9GAMM</name>
<dbReference type="Pfam" id="PF01026">
    <property type="entry name" value="TatD_DNase"/>
    <property type="match status" value="1"/>
</dbReference>
<dbReference type="NCBIfam" id="TIGR00010">
    <property type="entry name" value="YchF/TatD family DNA exonuclease"/>
    <property type="match status" value="1"/>
</dbReference>
<dbReference type="InterPro" id="IPR018228">
    <property type="entry name" value="DNase_TatD-rel_CS"/>
</dbReference>
<keyword evidence="6" id="KW-1185">Reference proteome</keyword>
<evidence type="ECO:0000256" key="4">
    <source>
        <dbReference type="PIRSR" id="PIRSR005902-1"/>
    </source>
</evidence>
<feature type="binding site" evidence="4">
    <location>
        <position position="205"/>
    </location>
    <ligand>
        <name>a divalent metal cation</name>
        <dbReference type="ChEBI" id="CHEBI:60240"/>
        <label>1</label>
    </ligand>
</feature>
<feature type="binding site" evidence="4">
    <location>
        <position position="94"/>
    </location>
    <ligand>
        <name>a divalent metal cation</name>
        <dbReference type="ChEBI" id="CHEBI:60240"/>
        <label>1</label>
    </ligand>
</feature>
<reference evidence="6" key="1">
    <citation type="submission" date="2016-10" db="EMBL/GenBank/DDBJ databases">
        <authorList>
            <person name="Varghese N."/>
            <person name="Submissions S."/>
        </authorList>
    </citation>
    <scope>NUCLEOTIDE SEQUENCE [LARGE SCALE GENOMIC DNA]</scope>
    <source>
        <strain evidence="6">DSM 18887</strain>
    </source>
</reference>
<dbReference type="GO" id="GO:0004536">
    <property type="term" value="F:DNA nuclease activity"/>
    <property type="evidence" value="ECO:0007669"/>
    <property type="project" value="InterPro"/>
</dbReference>
<dbReference type="OrthoDB" id="9810005at2"/>
<dbReference type="GO" id="GO:0046872">
    <property type="term" value="F:metal ion binding"/>
    <property type="evidence" value="ECO:0007669"/>
    <property type="project" value="UniProtKB-KW"/>
</dbReference>
<dbReference type="STRING" id="355243.SAMN03080615_02598"/>